<evidence type="ECO:0000313" key="3">
    <source>
        <dbReference type="EMBL" id="MEN7549557.1"/>
    </source>
</evidence>
<dbReference type="RefSeq" id="WP_346822336.1">
    <property type="nucleotide sequence ID" value="NZ_JBDKWZ010000009.1"/>
</dbReference>
<gene>
    <name evidence="3" type="ORF">AAG747_16660</name>
</gene>
<dbReference type="SUPFAM" id="SSF56300">
    <property type="entry name" value="Metallo-dependent phosphatases"/>
    <property type="match status" value="1"/>
</dbReference>
<dbReference type="EC" id="3.1.-.-" evidence="3"/>
<dbReference type="PANTHER" id="PTHR33393">
    <property type="entry name" value="POLYGLUTAMINE SYNTHESIS ACCESSORY PROTEIN RV0574C-RELATED"/>
    <property type="match status" value="1"/>
</dbReference>
<evidence type="ECO:0000313" key="4">
    <source>
        <dbReference type="Proteomes" id="UP001403385"/>
    </source>
</evidence>
<dbReference type="AlphaFoldDB" id="A0AAW9S0E8"/>
<evidence type="ECO:0000256" key="1">
    <source>
        <dbReference type="ARBA" id="ARBA00005662"/>
    </source>
</evidence>
<comment type="caution">
    <text evidence="3">The sequence shown here is derived from an EMBL/GenBank/DDBJ whole genome shotgun (WGS) entry which is preliminary data.</text>
</comment>
<dbReference type="EMBL" id="JBDKWZ010000009">
    <property type="protein sequence ID" value="MEN7549557.1"/>
    <property type="molecule type" value="Genomic_DNA"/>
</dbReference>
<dbReference type="InterPro" id="IPR029052">
    <property type="entry name" value="Metallo-depent_PP-like"/>
</dbReference>
<dbReference type="InterPro" id="IPR052169">
    <property type="entry name" value="CW_Biosynth-Accessory"/>
</dbReference>
<reference evidence="3 4" key="1">
    <citation type="submission" date="2024-04" db="EMBL/GenBank/DDBJ databases">
        <title>Novel genus in family Flammeovirgaceae.</title>
        <authorList>
            <person name="Nguyen T.H."/>
            <person name="Vuong T.Q."/>
            <person name="Le H."/>
            <person name="Kim S.-G."/>
        </authorList>
    </citation>
    <scope>NUCLEOTIDE SEQUENCE [LARGE SCALE GENOMIC DNA]</scope>
    <source>
        <strain evidence="3 4">JCM 23209</strain>
    </source>
</reference>
<dbReference type="InterPro" id="IPR019079">
    <property type="entry name" value="Capsule_synth_CapA"/>
</dbReference>
<dbReference type="Proteomes" id="UP001403385">
    <property type="component" value="Unassembled WGS sequence"/>
</dbReference>
<feature type="domain" description="Capsule synthesis protein CapA" evidence="2">
    <location>
        <begin position="25"/>
        <end position="249"/>
    </location>
</feature>
<protein>
    <submittedName>
        <fullName evidence="3">CapA family protein</fullName>
        <ecNumber evidence="3">3.1.-.-</ecNumber>
    </submittedName>
</protein>
<accession>A0AAW9S0E8</accession>
<dbReference type="CDD" id="cd07381">
    <property type="entry name" value="MPP_CapA"/>
    <property type="match status" value="1"/>
</dbReference>
<proteinExistence type="inferred from homology"/>
<dbReference type="PROSITE" id="PS51257">
    <property type="entry name" value="PROKAR_LIPOPROTEIN"/>
    <property type="match status" value="1"/>
</dbReference>
<dbReference type="PANTHER" id="PTHR33393:SF12">
    <property type="entry name" value="CAPSULE BIOSYNTHESIS PROTEIN CAPA"/>
    <property type="match status" value="1"/>
</dbReference>
<dbReference type="GO" id="GO:0016787">
    <property type="term" value="F:hydrolase activity"/>
    <property type="evidence" value="ECO:0007669"/>
    <property type="project" value="UniProtKB-KW"/>
</dbReference>
<dbReference type="Pfam" id="PF09587">
    <property type="entry name" value="PGA_cap"/>
    <property type="match status" value="1"/>
</dbReference>
<organism evidence="3 4">
    <name type="scientific">Rapidithrix thailandica</name>
    <dbReference type="NCBI Taxonomy" id="413964"/>
    <lineage>
        <taxon>Bacteria</taxon>
        <taxon>Pseudomonadati</taxon>
        <taxon>Bacteroidota</taxon>
        <taxon>Cytophagia</taxon>
        <taxon>Cytophagales</taxon>
        <taxon>Flammeovirgaceae</taxon>
        <taxon>Rapidithrix</taxon>
    </lineage>
</organism>
<sequence length="477" mass="54015">MKRNIVVFISVIFLMSCQKDPTEMSLVFTGDVILDRGVDDEIRLHGDSLLVNALKKVGKKDYLIVNYEGTFTTLDSGQNPKFNFKTDAEKASLLYQGGVTHAAIANNHVYDYGKEGFEHTLAALHKNDLIPLGETCIPNVLEKDGYKCAILSASLTSNNASLCISNVAKLKESVLAFERENTGVPLVLYLHWGLELQPTPEPWQRELAKELINMGVDAIIGHHPHVVQSVEFIRDKPVFYSIGNYIADAYLPHTDRAFTVELIVKDTIEQVKVRPIRIERYFPNNISEKEQIAHIQKSLSFSTGICALRQPDGWWLKPTRQVNFKEATQLWVFAAKSRTAMIKKLKAGPHVLAFYTSKDTSNMMRLHGTLSELQISDINNDGDTDILLGISKKVNFDPVVKKRINVFTYQNHTLKPLWLGTKFIHDVETFDVQNVEGFNFLTTVEVDPDGKRHQRVYEWNDFGFALTTLNLSETDEK</sequence>
<dbReference type="Gene3D" id="3.60.21.10">
    <property type="match status" value="1"/>
</dbReference>
<evidence type="ECO:0000259" key="2">
    <source>
        <dbReference type="SMART" id="SM00854"/>
    </source>
</evidence>
<keyword evidence="4" id="KW-1185">Reference proteome</keyword>
<comment type="similarity">
    <text evidence="1">Belongs to the CapA family.</text>
</comment>
<name>A0AAW9S0E8_9BACT</name>
<dbReference type="SMART" id="SM00854">
    <property type="entry name" value="PGA_cap"/>
    <property type="match status" value="1"/>
</dbReference>
<keyword evidence="3" id="KW-0378">Hydrolase</keyword>